<keyword evidence="6 7" id="KW-0414">Isoprene biosynthesis</keyword>
<dbReference type="HAMAP" id="MF_00108">
    <property type="entry name" value="IspD"/>
    <property type="match status" value="1"/>
</dbReference>
<dbReference type="CDD" id="cd02516">
    <property type="entry name" value="CDP-ME_synthetase"/>
    <property type="match status" value="1"/>
</dbReference>
<evidence type="ECO:0000256" key="2">
    <source>
        <dbReference type="ARBA" id="ARBA00004787"/>
    </source>
</evidence>
<dbReference type="PANTHER" id="PTHR32125">
    <property type="entry name" value="2-C-METHYL-D-ERYTHRITOL 4-PHOSPHATE CYTIDYLYLTRANSFERASE, CHLOROPLASTIC"/>
    <property type="match status" value="1"/>
</dbReference>
<feature type="site" description="Positions MEP for the nucleophilic attack" evidence="7">
    <location>
        <position position="162"/>
    </location>
</feature>
<dbReference type="EMBL" id="JAAYYV010000076">
    <property type="protein sequence ID" value="NLF53357.1"/>
    <property type="molecule type" value="Genomic_DNA"/>
</dbReference>
<evidence type="ECO:0000256" key="3">
    <source>
        <dbReference type="ARBA" id="ARBA00009789"/>
    </source>
</evidence>
<dbReference type="AlphaFoldDB" id="A0A7X7LTY0"/>
<feature type="site" description="Transition state stabilizer" evidence="7">
    <location>
        <position position="20"/>
    </location>
</feature>
<keyword evidence="5 7" id="KW-0548">Nucleotidyltransferase</keyword>
<evidence type="ECO:0000313" key="8">
    <source>
        <dbReference type="EMBL" id="NLF53357.1"/>
    </source>
</evidence>
<dbReference type="GO" id="GO:0050518">
    <property type="term" value="F:2-C-methyl-D-erythritol 4-phosphate cytidylyltransferase activity"/>
    <property type="evidence" value="ECO:0007669"/>
    <property type="project" value="UniProtKB-UniRule"/>
</dbReference>
<dbReference type="GO" id="GO:0019288">
    <property type="term" value="P:isopentenyl diphosphate biosynthetic process, methylerythritol 4-phosphate pathway"/>
    <property type="evidence" value="ECO:0007669"/>
    <property type="project" value="UniProtKB-UniRule"/>
</dbReference>
<evidence type="ECO:0000313" key="9">
    <source>
        <dbReference type="Proteomes" id="UP000536534"/>
    </source>
</evidence>
<dbReference type="Proteomes" id="UP000536534">
    <property type="component" value="Unassembled WGS sequence"/>
</dbReference>
<dbReference type="InterPro" id="IPR018294">
    <property type="entry name" value="ISPD_synthase_CS"/>
</dbReference>
<evidence type="ECO:0000256" key="5">
    <source>
        <dbReference type="ARBA" id="ARBA00022695"/>
    </source>
</evidence>
<dbReference type="InterPro" id="IPR001228">
    <property type="entry name" value="IspD"/>
</dbReference>
<reference evidence="8 9" key="1">
    <citation type="journal article" date="2020" name="Biotechnol. Biofuels">
        <title>New insights from the biogas microbiome by comprehensive genome-resolved metagenomics of nearly 1600 species originating from multiple anaerobic digesters.</title>
        <authorList>
            <person name="Campanaro S."/>
            <person name="Treu L."/>
            <person name="Rodriguez-R L.M."/>
            <person name="Kovalovszki A."/>
            <person name="Ziels R.M."/>
            <person name="Maus I."/>
            <person name="Zhu X."/>
            <person name="Kougias P.G."/>
            <person name="Basile A."/>
            <person name="Luo G."/>
            <person name="Schluter A."/>
            <person name="Konstantinidis K.T."/>
            <person name="Angelidaki I."/>
        </authorList>
    </citation>
    <scope>NUCLEOTIDE SEQUENCE [LARGE SCALE GENOMIC DNA]</scope>
    <source>
        <strain evidence="8">AS06rmzACSIP_256</strain>
    </source>
</reference>
<feature type="site" description="Positions MEP for the nucleophilic attack" evidence="7">
    <location>
        <position position="214"/>
    </location>
</feature>
<dbReference type="Gene3D" id="3.90.550.10">
    <property type="entry name" value="Spore Coat Polysaccharide Biosynthesis Protein SpsA, Chain A"/>
    <property type="match status" value="1"/>
</dbReference>
<evidence type="ECO:0000256" key="7">
    <source>
        <dbReference type="HAMAP-Rule" id="MF_00108"/>
    </source>
</evidence>
<proteinExistence type="inferred from homology"/>
<accession>A0A7X7LTY0</accession>
<evidence type="ECO:0000256" key="4">
    <source>
        <dbReference type="ARBA" id="ARBA00022679"/>
    </source>
</evidence>
<dbReference type="UniPathway" id="UPA00056">
    <property type="reaction ID" value="UER00093"/>
</dbReference>
<dbReference type="PROSITE" id="PS01295">
    <property type="entry name" value="ISPD"/>
    <property type="match status" value="1"/>
</dbReference>
<comment type="function">
    <text evidence="7">Catalyzes the formation of 4-diphosphocytidyl-2-C-methyl-D-erythritol from CTP and 2-C-methyl-D-erythritol 4-phosphate (MEP).</text>
</comment>
<gene>
    <name evidence="7" type="primary">ispD</name>
    <name evidence="8" type="ORF">GX576_02925</name>
</gene>
<comment type="catalytic activity">
    <reaction evidence="1 7">
        <text>2-C-methyl-D-erythritol 4-phosphate + CTP + H(+) = 4-CDP-2-C-methyl-D-erythritol + diphosphate</text>
        <dbReference type="Rhea" id="RHEA:13429"/>
        <dbReference type="ChEBI" id="CHEBI:15378"/>
        <dbReference type="ChEBI" id="CHEBI:33019"/>
        <dbReference type="ChEBI" id="CHEBI:37563"/>
        <dbReference type="ChEBI" id="CHEBI:57823"/>
        <dbReference type="ChEBI" id="CHEBI:58262"/>
        <dbReference type="EC" id="2.7.7.60"/>
    </reaction>
</comment>
<organism evidence="8 9">
    <name type="scientific">Thauera phenolivorans</name>
    <dbReference type="NCBI Taxonomy" id="1792543"/>
    <lineage>
        <taxon>Bacteria</taxon>
        <taxon>Pseudomonadati</taxon>
        <taxon>Pseudomonadota</taxon>
        <taxon>Betaproteobacteria</taxon>
        <taxon>Rhodocyclales</taxon>
        <taxon>Zoogloeaceae</taxon>
        <taxon>Thauera</taxon>
    </lineage>
</organism>
<evidence type="ECO:0000256" key="1">
    <source>
        <dbReference type="ARBA" id="ARBA00001282"/>
    </source>
</evidence>
<comment type="similarity">
    <text evidence="3 7">Belongs to the IspD/TarI cytidylyltransferase family. IspD subfamily.</text>
</comment>
<dbReference type="InterPro" id="IPR050088">
    <property type="entry name" value="IspD/TarI_cytidylyltransf_bact"/>
</dbReference>
<dbReference type="InterPro" id="IPR029044">
    <property type="entry name" value="Nucleotide-diphossugar_trans"/>
</dbReference>
<dbReference type="InterPro" id="IPR034683">
    <property type="entry name" value="IspD/TarI"/>
</dbReference>
<name>A0A7X7LTY0_9RHOO</name>
<dbReference type="SUPFAM" id="SSF53448">
    <property type="entry name" value="Nucleotide-diphospho-sugar transferases"/>
    <property type="match status" value="1"/>
</dbReference>
<dbReference type="EC" id="2.7.7.60" evidence="7"/>
<dbReference type="FunFam" id="3.90.550.10:FF:000003">
    <property type="entry name" value="2-C-methyl-D-erythritol 4-phosphate cytidylyltransferase"/>
    <property type="match status" value="1"/>
</dbReference>
<protein>
    <recommendedName>
        <fullName evidence="7">2-C-methyl-D-erythritol 4-phosphate cytidylyltransferase</fullName>
        <ecNumber evidence="7">2.7.7.60</ecNumber>
    </recommendedName>
    <alternativeName>
        <fullName evidence="7">4-diphosphocytidyl-2C-methyl-D-erythritol synthase</fullName>
    </alternativeName>
    <alternativeName>
        <fullName evidence="7">MEP cytidylyltransferase</fullName>
        <shortName evidence="7">MCT</shortName>
    </alternativeName>
</protein>
<sequence length="233" mass="25146">MQASRPRHFALVPAAGSGSRMGASQPKQYLPLLGRPLIHHALATLCAAPDIDEVFVVLSVDDAEWARHDWAALGPKLVPLFCGGATRADTVLGGLRAIGAKVEPADWVLVHDAARPCIAPWHIDRLVRELADDEVGGLLAVPVADTLKRADANRRVAGTVAREGLWQAQTPQMFRYVMLRRALESASAVTDEAGAIEAAGLRPRLVAGDATNLKVTYPLDLHLAEWILRNRQA</sequence>
<feature type="site" description="Transition state stabilizer" evidence="7">
    <location>
        <position position="27"/>
    </location>
</feature>
<dbReference type="PANTHER" id="PTHR32125:SF4">
    <property type="entry name" value="2-C-METHYL-D-ERYTHRITOL 4-PHOSPHATE CYTIDYLYLTRANSFERASE, CHLOROPLASTIC"/>
    <property type="match status" value="1"/>
</dbReference>
<comment type="caution">
    <text evidence="8">The sequence shown here is derived from an EMBL/GenBank/DDBJ whole genome shotgun (WGS) entry which is preliminary data.</text>
</comment>
<comment type="pathway">
    <text evidence="2 7">Isoprenoid biosynthesis; isopentenyl diphosphate biosynthesis via DXP pathway; isopentenyl diphosphate from 1-deoxy-D-xylulose 5-phosphate: step 2/6.</text>
</comment>
<dbReference type="Pfam" id="PF01128">
    <property type="entry name" value="IspD"/>
    <property type="match status" value="1"/>
</dbReference>
<dbReference type="NCBIfam" id="TIGR00453">
    <property type="entry name" value="ispD"/>
    <property type="match status" value="1"/>
</dbReference>
<evidence type="ECO:0000256" key="6">
    <source>
        <dbReference type="ARBA" id="ARBA00023229"/>
    </source>
</evidence>
<keyword evidence="4 7" id="KW-0808">Transferase</keyword>